<dbReference type="EMBL" id="KI913126">
    <property type="protein sequence ID" value="ETV80333.1"/>
    <property type="molecule type" value="Genomic_DNA"/>
</dbReference>
<dbReference type="RefSeq" id="XP_009830257.1">
    <property type="nucleotide sequence ID" value="XM_009831955.1"/>
</dbReference>
<reference evidence="3" key="1">
    <citation type="submission" date="2013-12" db="EMBL/GenBank/DDBJ databases">
        <title>The Genome Sequence of Aphanomyces astaci APO3.</title>
        <authorList>
            <consortium name="The Broad Institute Genomics Platform"/>
            <person name="Russ C."/>
            <person name="Tyler B."/>
            <person name="van West P."/>
            <person name="Dieguez-Uribeondo J."/>
            <person name="Young S.K."/>
            <person name="Zeng Q."/>
            <person name="Gargeya S."/>
            <person name="Fitzgerald M."/>
            <person name="Abouelleil A."/>
            <person name="Alvarado L."/>
            <person name="Chapman S.B."/>
            <person name="Gainer-Dewar J."/>
            <person name="Goldberg J."/>
            <person name="Griggs A."/>
            <person name="Gujja S."/>
            <person name="Hansen M."/>
            <person name="Howarth C."/>
            <person name="Imamovic A."/>
            <person name="Ireland A."/>
            <person name="Larimer J."/>
            <person name="McCowan C."/>
            <person name="Murphy C."/>
            <person name="Pearson M."/>
            <person name="Poon T.W."/>
            <person name="Priest M."/>
            <person name="Roberts A."/>
            <person name="Saif S."/>
            <person name="Shea T."/>
            <person name="Sykes S."/>
            <person name="Wortman J."/>
            <person name="Nusbaum C."/>
            <person name="Birren B."/>
        </authorList>
    </citation>
    <scope>NUCLEOTIDE SEQUENCE [LARGE SCALE GENOMIC DNA]</scope>
    <source>
        <strain evidence="3">APO3</strain>
    </source>
</reference>
<sequence length="164" mass="17549">MSDELRRSMATSDEPKQVPLEEWDGIMASKSKYPLTPCMLTPYNTPHCNLNSLKQRLHQSQTNDVSSTSQPQSSAADASHPPSSLPSNWTTLPPPSPLARLAFLGVATCIGAPIVLVLALCSPVIVLFSVATSPVWVPLSAFLWWSSSPPTTPTRVGSPSSASH</sequence>
<keyword evidence="2" id="KW-0472">Membrane</keyword>
<protein>
    <submittedName>
        <fullName evidence="3">Uncharacterized protein</fullName>
    </submittedName>
</protein>
<evidence type="ECO:0000313" key="3">
    <source>
        <dbReference type="EMBL" id="ETV80333.1"/>
    </source>
</evidence>
<feature type="transmembrane region" description="Helical" evidence="2">
    <location>
        <begin position="125"/>
        <end position="145"/>
    </location>
</feature>
<feature type="compositionally biased region" description="Low complexity" evidence="1">
    <location>
        <begin position="66"/>
        <end position="87"/>
    </location>
</feature>
<dbReference type="VEuPathDB" id="FungiDB:H257_06645"/>
<keyword evidence="2" id="KW-1133">Transmembrane helix</keyword>
<dbReference type="GeneID" id="20808641"/>
<feature type="transmembrane region" description="Helical" evidence="2">
    <location>
        <begin position="101"/>
        <end position="119"/>
    </location>
</feature>
<keyword evidence="2" id="KW-0812">Transmembrane</keyword>
<proteinExistence type="predicted"/>
<feature type="region of interest" description="Disordered" evidence="1">
    <location>
        <begin position="1"/>
        <end position="23"/>
    </location>
</feature>
<feature type="region of interest" description="Disordered" evidence="1">
    <location>
        <begin position="57"/>
        <end position="91"/>
    </location>
</feature>
<evidence type="ECO:0000256" key="1">
    <source>
        <dbReference type="SAM" id="MobiDB-lite"/>
    </source>
</evidence>
<accession>W4GN54</accession>
<name>W4GN54_APHAT</name>
<organism evidence="3">
    <name type="scientific">Aphanomyces astaci</name>
    <name type="common">Crayfish plague agent</name>
    <dbReference type="NCBI Taxonomy" id="112090"/>
    <lineage>
        <taxon>Eukaryota</taxon>
        <taxon>Sar</taxon>
        <taxon>Stramenopiles</taxon>
        <taxon>Oomycota</taxon>
        <taxon>Saprolegniomycetes</taxon>
        <taxon>Saprolegniales</taxon>
        <taxon>Verrucalvaceae</taxon>
        <taxon>Aphanomyces</taxon>
    </lineage>
</organism>
<evidence type="ECO:0000256" key="2">
    <source>
        <dbReference type="SAM" id="Phobius"/>
    </source>
</evidence>
<gene>
    <name evidence="3" type="ORF">H257_06645</name>
</gene>
<dbReference type="OrthoDB" id="75286at2759"/>
<dbReference type="AlphaFoldDB" id="W4GN54"/>